<protein>
    <submittedName>
        <fullName evidence="1">Uncharacterized protein</fullName>
    </submittedName>
</protein>
<reference evidence="1" key="2">
    <citation type="journal article" date="2015" name="Data Brief">
        <title>Shoot transcriptome of the giant reed, Arundo donax.</title>
        <authorList>
            <person name="Barrero R.A."/>
            <person name="Guerrero F.D."/>
            <person name="Moolhuijzen P."/>
            <person name="Goolsby J.A."/>
            <person name="Tidwell J."/>
            <person name="Bellgard S.E."/>
            <person name="Bellgard M.I."/>
        </authorList>
    </citation>
    <scope>NUCLEOTIDE SEQUENCE</scope>
    <source>
        <tissue evidence="1">Shoot tissue taken approximately 20 cm above the soil surface</tissue>
    </source>
</reference>
<dbReference type="AlphaFoldDB" id="A0A0A9SCP1"/>
<accession>A0A0A9SCP1</accession>
<dbReference type="EMBL" id="GBRH01266331">
    <property type="protein sequence ID" value="JAD31564.1"/>
    <property type="molecule type" value="Transcribed_RNA"/>
</dbReference>
<evidence type="ECO:0000313" key="1">
    <source>
        <dbReference type="EMBL" id="JAD31564.1"/>
    </source>
</evidence>
<sequence length="23" mass="2721">MRACVHARENKETMLLRRSSMSN</sequence>
<organism evidence="1">
    <name type="scientific">Arundo donax</name>
    <name type="common">Giant reed</name>
    <name type="synonym">Donax arundinaceus</name>
    <dbReference type="NCBI Taxonomy" id="35708"/>
    <lineage>
        <taxon>Eukaryota</taxon>
        <taxon>Viridiplantae</taxon>
        <taxon>Streptophyta</taxon>
        <taxon>Embryophyta</taxon>
        <taxon>Tracheophyta</taxon>
        <taxon>Spermatophyta</taxon>
        <taxon>Magnoliopsida</taxon>
        <taxon>Liliopsida</taxon>
        <taxon>Poales</taxon>
        <taxon>Poaceae</taxon>
        <taxon>PACMAD clade</taxon>
        <taxon>Arundinoideae</taxon>
        <taxon>Arundineae</taxon>
        <taxon>Arundo</taxon>
    </lineage>
</organism>
<name>A0A0A9SCP1_ARUDO</name>
<proteinExistence type="predicted"/>
<reference evidence="1" key="1">
    <citation type="submission" date="2014-09" db="EMBL/GenBank/DDBJ databases">
        <authorList>
            <person name="Magalhaes I.L.F."/>
            <person name="Oliveira U."/>
            <person name="Santos F.R."/>
            <person name="Vidigal T.H.D.A."/>
            <person name="Brescovit A.D."/>
            <person name="Santos A.J."/>
        </authorList>
    </citation>
    <scope>NUCLEOTIDE SEQUENCE</scope>
    <source>
        <tissue evidence="1">Shoot tissue taken approximately 20 cm above the soil surface</tissue>
    </source>
</reference>